<evidence type="ECO:0000256" key="7">
    <source>
        <dbReference type="RuleBase" id="RU363032"/>
    </source>
</evidence>
<feature type="transmembrane region" description="Helical" evidence="7">
    <location>
        <begin position="177"/>
        <end position="197"/>
    </location>
</feature>
<feature type="domain" description="ABC transmembrane type-1" evidence="8">
    <location>
        <begin position="99"/>
        <end position="300"/>
    </location>
</feature>
<dbReference type="Pfam" id="PF00528">
    <property type="entry name" value="BPD_transp_1"/>
    <property type="match status" value="1"/>
</dbReference>
<keyword evidence="6 7" id="KW-0472">Membrane</keyword>
<dbReference type="Proteomes" id="UP001501414">
    <property type="component" value="Unassembled WGS sequence"/>
</dbReference>
<feature type="transmembrane region" description="Helical" evidence="7">
    <location>
        <begin position="12"/>
        <end position="30"/>
    </location>
</feature>
<proteinExistence type="inferred from homology"/>
<dbReference type="Gene3D" id="1.10.3720.10">
    <property type="entry name" value="MetI-like"/>
    <property type="match status" value="1"/>
</dbReference>
<keyword evidence="2 7" id="KW-0813">Transport</keyword>
<evidence type="ECO:0000256" key="5">
    <source>
        <dbReference type="ARBA" id="ARBA00022989"/>
    </source>
</evidence>
<dbReference type="RefSeq" id="WP_344025844.1">
    <property type="nucleotide sequence ID" value="NZ_BAAAJK010000030.1"/>
</dbReference>
<evidence type="ECO:0000256" key="1">
    <source>
        <dbReference type="ARBA" id="ARBA00004651"/>
    </source>
</evidence>
<dbReference type="PANTHER" id="PTHR43163:SF6">
    <property type="entry name" value="DIPEPTIDE TRANSPORT SYSTEM PERMEASE PROTEIN DPPB-RELATED"/>
    <property type="match status" value="1"/>
</dbReference>
<dbReference type="Pfam" id="PF19300">
    <property type="entry name" value="BPD_transp_1_N"/>
    <property type="match status" value="1"/>
</dbReference>
<dbReference type="InterPro" id="IPR045621">
    <property type="entry name" value="BPD_transp_1_N"/>
</dbReference>
<feature type="transmembrane region" description="Helical" evidence="7">
    <location>
        <begin position="103"/>
        <end position="123"/>
    </location>
</feature>
<dbReference type="PANTHER" id="PTHR43163">
    <property type="entry name" value="DIPEPTIDE TRANSPORT SYSTEM PERMEASE PROTEIN DPPB-RELATED"/>
    <property type="match status" value="1"/>
</dbReference>
<feature type="transmembrane region" description="Helical" evidence="7">
    <location>
        <begin position="231"/>
        <end position="257"/>
    </location>
</feature>
<dbReference type="InterPro" id="IPR035906">
    <property type="entry name" value="MetI-like_sf"/>
</dbReference>
<name>A0ABN1Y1Z1_9PSEU</name>
<keyword evidence="5 7" id="KW-1133">Transmembrane helix</keyword>
<comment type="subcellular location">
    <subcellularLocation>
        <location evidence="1 7">Cell membrane</location>
        <topology evidence="1 7">Multi-pass membrane protein</topology>
    </subcellularLocation>
</comment>
<evidence type="ECO:0000256" key="4">
    <source>
        <dbReference type="ARBA" id="ARBA00022692"/>
    </source>
</evidence>
<protein>
    <submittedName>
        <fullName evidence="9">ABC transporter permease</fullName>
    </submittedName>
</protein>
<organism evidence="9 10">
    <name type="scientific">Pseudonocardia kongjuensis</name>
    <dbReference type="NCBI Taxonomy" id="102227"/>
    <lineage>
        <taxon>Bacteria</taxon>
        <taxon>Bacillati</taxon>
        <taxon>Actinomycetota</taxon>
        <taxon>Actinomycetes</taxon>
        <taxon>Pseudonocardiales</taxon>
        <taxon>Pseudonocardiaceae</taxon>
        <taxon>Pseudonocardia</taxon>
    </lineage>
</organism>
<evidence type="ECO:0000313" key="10">
    <source>
        <dbReference type="Proteomes" id="UP001501414"/>
    </source>
</evidence>
<dbReference type="PROSITE" id="PS50928">
    <property type="entry name" value="ABC_TM1"/>
    <property type="match status" value="1"/>
</dbReference>
<dbReference type="InterPro" id="IPR000515">
    <property type="entry name" value="MetI-like"/>
</dbReference>
<comment type="caution">
    <text evidence="9">The sequence shown here is derived from an EMBL/GenBank/DDBJ whole genome shotgun (WGS) entry which is preliminary data.</text>
</comment>
<accession>A0ABN1Y1Z1</accession>
<evidence type="ECO:0000256" key="2">
    <source>
        <dbReference type="ARBA" id="ARBA00022448"/>
    </source>
</evidence>
<evidence type="ECO:0000256" key="3">
    <source>
        <dbReference type="ARBA" id="ARBA00022475"/>
    </source>
</evidence>
<keyword evidence="4 7" id="KW-0812">Transmembrane</keyword>
<comment type="similarity">
    <text evidence="7">Belongs to the binding-protein-dependent transport system permease family.</text>
</comment>
<evidence type="ECO:0000256" key="6">
    <source>
        <dbReference type="ARBA" id="ARBA00023136"/>
    </source>
</evidence>
<feature type="transmembrane region" description="Helical" evidence="7">
    <location>
        <begin position="135"/>
        <end position="157"/>
    </location>
</feature>
<keyword evidence="10" id="KW-1185">Reference proteome</keyword>
<keyword evidence="3" id="KW-1003">Cell membrane</keyword>
<feature type="transmembrane region" description="Helical" evidence="7">
    <location>
        <begin position="277"/>
        <end position="300"/>
    </location>
</feature>
<sequence length="316" mass="33610">MLRYLAGRVAQATFVVWAAFTATFVILWMLPADPVLLMLNQEGGTSLDPEVVAELRARHGLDRPVVVQYLDRLTSALRGDLGTSLHSGRPVATEIAEALPETLTLAAAAFVLAVGAGTAIALVATYTRRRWLSQLLLSLPPLGVAVPGFWLGILLLQVLSFRWGLLPAGGNRGVESLILPAVTLAVPTTATVAQVLAKSLSDTWTQAHVVTARAKGASRIRVHLGHAFRNASLPAVTIVGMVVGTMLSGAVVTETIFTRAGIGRLTQKAVETQDIPMVQALVVLAAVIFVVVSLAVDLLYPLLDPRIRRRTAARTS</sequence>
<evidence type="ECO:0000259" key="8">
    <source>
        <dbReference type="PROSITE" id="PS50928"/>
    </source>
</evidence>
<gene>
    <name evidence="9" type="ORF">GCM10009613_45630</name>
</gene>
<dbReference type="CDD" id="cd06261">
    <property type="entry name" value="TM_PBP2"/>
    <property type="match status" value="1"/>
</dbReference>
<dbReference type="SUPFAM" id="SSF161098">
    <property type="entry name" value="MetI-like"/>
    <property type="match status" value="1"/>
</dbReference>
<reference evidence="9 10" key="1">
    <citation type="journal article" date="2019" name="Int. J. Syst. Evol. Microbiol.">
        <title>The Global Catalogue of Microorganisms (GCM) 10K type strain sequencing project: providing services to taxonomists for standard genome sequencing and annotation.</title>
        <authorList>
            <consortium name="The Broad Institute Genomics Platform"/>
            <consortium name="The Broad Institute Genome Sequencing Center for Infectious Disease"/>
            <person name="Wu L."/>
            <person name="Ma J."/>
        </authorList>
    </citation>
    <scope>NUCLEOTIDE SEQUENCE [LARGE SCALE GENOMIC DNA]</scope>
    <source>
        <strain evidence="9 10">JCM 11896</strain>
    </source>
</reference>
<dbReference type="EMBL" id="BAAAJK010000030">
    <property type="protein sequence ID" value="GAA1395635.1"/>
    <property type="molecule type" value="Genomic_DNA"/>
</dbReference>
<evidence type="ECO:0000313" key="9">
    <source>
        <dbReference type="EMBL" id="GAA1395635.1"/>
    </source>
</evidence>